<organism evidence="2 3">
    <name type="scientific">Desulfovibrio gilichinskyi</name>
    <dbReference type="NCBI Taxonomy" id="1519643"/>
    <lineage>
        <taxon>Bacteria</taxon>
        <taxon>Pseudomonadati</taxon>
        <taxon>Thermodesulfobacteriota</taxon>
        <taxon>Desulfovibrionia</taxon>
        <taxon>Desulfovibrionales</taxon>
        <taxon>Desulfovibrionaceae</taxon>
        <taxon>Desulfovibrio</taxon>
    </lineage>
</organism>
<dbReference type="STRING" id="1519643.SAMN06295933_2105"/>
<dbReference type="PIRSF" id="PIRSF026426">
    <property type="entry name" value="DUF1499"/>
    <property type="match status" value="1"/>
</dbReference>
<name>A0A1X7DNF0_9BACT</name>
<dbReference type="Pfam" id="PF07386">
    <property type="entry name" value="DUF1499"/>
    <property type="match status" value="1"/>
</dbReference>
<dbReference type="EMBL" id="FWZU01000003">
    <property type="protein sequence ID" value="SMF18736.1"/>
    <property type="molecule type" value="Genomic_DNA"/>
</dbReference>
<dbReference type="PANTHER" id="PTHR34801">
    <property type="entry name" value="EXPRESSED PROTEIN"/>
    <property type="match status" value="1"/>
</dbReference>
<dbReference type="Proteomes" id="UP000192906">
    <property type="component" value="Unassembled WGS sequence"/>
</dbReference>
<dbReference type="OrthoDB" id="9793534at2"/>
<dbReference type="PROSITE" id="PS51257">
    <property type="entry name" value="PROKAR_LIPOPROTEIN"/>
    <property type="match status" value="1"/>
</dbReference>
<keyword evidence="1" id="KW-0732">Signal</keyword>
<sequence>MTYKLIILCVLVLLAILFISACSAKRPDNLGVVNGEFAACPSSPNCVSSQAADPEHKIDPLKAHGNIKNVMEKLKKSIEQMEGGKVITQEGTYLHAEFTSRIMRFVDDLECFYQEENGEIAVRSASRIGYSDFSANRKRIEHLRTIFESMQQ</sequence>
<proteinExistence type="predicted"/>
<dbReference type="PANTHER" id="PTHR34801:SF6">
    <property type="entry name" value="SLL1620 PROTEIN"/>
    <property type="match status" value="1"/>
</dbReference>
<evidence type="ECO:0000313" key="2">
    <source>
        <dbReference type="EMBL" id="SMF18736.1"/>
    </source>
</evidence>
<reference evidence="3" key="1">
    <citation type="submission" date="2017-04" db="EMBL/GenBank/DDBJ databases">
        <authorList>
            <person name="Varghese N."/>
            <person name="Submissions S."/>
        </authorList>
    </citation>
    <scope>NUCLEOTIDE SEQUENCE [LARGE SCALE GENOMIC DNA]</scope>
    <source>
        <strain evidence="3">K3S</strain>
    </source>
</reference>
<protein>
    <submittedName>
        <fullName evidence="2">Uncharacterized conserved protein, DUF1499 family</fullName>
    </submittedName>
</protein>
<feature type="signal peptide" evidence="1">
    <location>
        <begin position="1"/>
        <end position="24"/>
    </location>
</feature>
<feature type="chain" id="PRO_5012688229" evidence="1">
    <location>
        <begin position="25"/>
        <end position="152"/>
    </location>
</feature>
<gene>
    <name evidence="2" type="ORF">SAMN06295933_2105</name>
</gene>
<evidence type="ECO:0000313" key="3">
    <source>
        <dbReference type="Proteomes" id="UP000192906"/>
    </source>
</evidence>
<dbReference type="AlphaFoldDB" id="A0A1X7DNF0"/>
<accession>A0A1X7DNF0</accession>
<keyword evidence="3" id="KW-1185">Reference proteome</keyword>
<evidence type="ECO:0000256" key="1">
    <source>
        <dbReference type="SAM" id="SignalP"/>
    </source>
</evidence>
<dbReference type="RefSeq" id="WP_085102358.1">
    <property type="nucleotide sequence ID" value="NZ_FWZU01000003.1"/>
</dbReference>
<dbReference type="InterPro" id="IPR010865">
    <property type="entry name" value="DUF1499"/>
</dbReference>